<protein>
    <submittedName>
        <fullName evidence="1">Uncharacterized protein</fullName>
    </submittedName>
</protein>
<dbReference type="EMBL" id="LJYF01000051">
    <property type="protein sequence ID" value="KRP85831.1"/>
    <property type="molecule type" value="Genomic_DNA"/>
</dbReference>
<evidence type="ECO:0000313" key="1">
    <source>
        <dbReference type="EMBL" id="KRP85831.1"/>
    </source>
</evidence>
<accession>A0A0R3BKA4</accession>
<evidence type="ECO:0000313" key="3">
    <source>
        <dbReference type="Proteomes" id="UP000051380"/>
    </source>
</evidence>
<dbReference type="AlphaFoldDB" id="A0A0R3BKA4"/>
<evidence type="ECO:0000313" key="2">
    <source>
        <dbReference type="EMBL" id="SCB35970.1"/>
    </source>
</evidence>
<dbReference type="Proteomes" id="UP000051380">
    <property type="component" value="Unassembled WGS sequence"/>
</dbReference>
<dbReference type="STRING" id="108015.GA0061099_1005402"/>
<reference evidence="2 4" key="2">
    <citation type="submission" date="2016-08" db="EMBL/GenBank/DDBJ databases">
        <authorList>
            <person name="Seilhamer J.J."/>
        </authorList>
    </citation>
    <scope>NUCLEOTIDE SEQUENCE [LARGE SCALE GENOMIC DNA]</scope>
    <source>
        <strain evidence="2 4">CCBAU 10071</strain>
    </source>
</reference>
<sequence>MGVFLVTWDLNKQRTNYNEARQALVTHLARYNHIKDPGLDSVWFIESSATADAVSADILTKMDNQDRLIVTKLVSGQHQGWLGKPVWDWINPRL</sequence>
<proteinExistence type="predicted"/>
<reference evidence="1 3" key="1">
    <citation type="submission" date="2015-09" db="EMBL/GenBank/DDBJ databases">
        <title>Draft Genome Sequence of the Strain BR 3267 (Bradyrhizobium yuanmingense) recommended as inoculant for cowpea in Brazil.</title>
        <authorList>
            <person name="Simoes-Araujo J.L."/>
            <person name="Zilli J.E."/>
        </authorList>
    </citation>
    <scope>NUCLEOTIDE SEQUENCE [LARGE SCALE GENOMIC DNA]</scope>
    <source>
        <strain evidence="1 3">BR3267</strain>
    </source>
</reference>
<evidence type="ECO:0000313" key="4">
    <source>
        <dbReference type="Proteomes" id="UP000183174"/>
    </source>
</evidence>
<gene>
    <name evidence="1" type="ORF">AOQ72_04095</name>
    <name evidence="2" type="ORF">GA0061099_1005402</name>
</gene>
<dbReference type="Proteomes" id="UP000183174">
    <property type="component" value="Unassembled WGS sequence"/>
</dbReference>
<name>A0A0R3BKA4_9BRAD</name>
<organism evidence="1 3">
    <name type="scientific">Bradyrhizobium yuanmingense</name>
    <dbReference type="NCBI Taxonomy" id="108015"/>
    <lineage>
        <taxon>Bacteria</taxon>
        <taxon>Pseudomonadati</taxon>
        <taxon>Pseudomonadota</taxon>
        <taxon>Alphaproteobacteria</taxon>
        <taxon>Hyphomicrobiales</taxon>
        <taxon>Nitrobacteraceae</taxon>
        <taxon>Bradyrhizobium</taxon>
    </lineage>
</organism>
<dbReference type="EMBL" id="FMAE01000005">
    <property type="protein sequence ID" value="SCB35970.1"/>
    <property type="molecule type" value="Genomic_DNA"/>
</dbReference>
<dbReference type="OrthoDB" id="2656750at2"/>
<dbReference type="RefSeq" id="WP_057030391.1">
    <property type="nucleotide sequence ID" value="NZ_FMAE01000005.1"/>
</dbReference>